<proteinExistence type="predicted"/>
<name>A0AAE9IRZ7_CAEBR</name>
<dbReference type="AlphaFoldDB" id="A0AAE9IRZ7"/>
<accession>A0AAE9IRZ7</accession>
<evidence type="ECO:0000313" key="2">
    <source>
        <dbReference type="Proteomes" id="UP000827892"/>
    </source>
</evidence>
<evidence type="ECO:0000313" key="1">
    <source>
        <dbReference type="EMBL" id="ULU03473.1"/>
    </source>
</evidence>
<reference evidence="1 2" key="1">
    <citation type="submission" date="2022-05" db="EMBL/GenBank/DDBJ databases">
        <title>Chromosome-level reference genomes for two strains of Caenorhabditis briggsae: an improved platform for comparative genomics.</title>
        <authorList>
            <person name="Stevens L."/>
            <person name="Andersen E.C."/>
        </authorList>
    </citation>
    <scope>NUCLEOTIDE SEQUENCE [LARGE SCALE GENOMIC DNA]</scope>
    <source>
        <strain evidence="1">QX1410_ONT</strain>
        <tissue evidence="1">Whole-organism</tissue>
    </source>
</reference>
<gene>
    <name evidence="1" type="ORF">L3Y34_002788</name>
</gene>
<protein>
    <submittedName>
        <fullName evidence="1">Uncharacterized protein</fullName>
    </submittedName>
</protein>
<organism evidence="1 2">
    <name type="scientific">Caenorhabditis briggsae</name>
    <dbReference type="NCBI Taxonomy" id="6238"/>
    <lineage>
        <taxon>Eukaryota</taxon>
        <taxon>Metazoa</taxon>
        <taxon>Ecdysozoa</taxon>
        <taxon>Nematoda</taxon>
        <taxon>Chromadorea</taxon>
        <taxon>Rhabditida</taxon>
        <taxon>Rhabditina</taxon>
        <taxon>Rhabditomorpha</taxon>
        <taxon>Rhabditoidea</taxon>
        <taxon>Rhabditidae</taxon>
        <taxon>Peloderinae</taxon>
        <taxon>Caenorhabditis</taxon>
    </lineage>
</organism>
<dbReference type="EMBL" id="CP090893">
    <property type="protein sequence ID" value="ULU03473.1"/>
    <property type="molecule type" value="Genomic_DNA"/>
</dbReference>
<sequence>MTTTSLILLHVLAVFKHQPKKPKLERTDQKLADRIISLLQQHEDGNLESYEETTLETCPDEDLDPDYDPEECLESTERNFVGIFIVGNFKSLGSCSILSAQWFQPKW</sequence>
<dbReference type="Proteomes" id="UP000827892">
    <property type="component" value="Chromosome III"/>
</dbReference>